<dbReference type="InterPro" id="IPR035985">
    <property type="entry name" value="Ubiquitin-activating_enz"/>
</dbReference>
<protein>
    <submittedName>
        <fullName evidence="2">tRNA threonylcarbamoyladenosine dehydratase</fullName>
    </submittedName>
</protein>
<name>A0A9D1J4T3_9FIRM</name>
<dbReference type="PANTHER" id="PTHR43267:SF1">
    <property type="entry name" value="TRNA THREONYLCARBAMOYLADENOSINE DEHYDRATASE"/>
    <property type="match status" value="1"/>
</dbReference>
<dbReference type="InterPro" id="IPR045886">
    <property type="entry name" value="ThiF/MoeB/HesA"/>
</dbReference>
<dbReference type="SUPFAM" id="SSF69572">
    <property type="entry name" value="Activating enzymes of the ubiquitin-like proteins"/>
    <property type="match status" value="1"/>
</dbReference>
<dbReference type="Pfam" id="PF00899">
    <property type="entry name" value="ThiF"/>
    <property type="match status" value="1"/>
</dbReference>
<gene>
    <name evidence="2" type="ORF">IAB37_04285</name>
</gene>
<reference evidence="2" key="2">
    <citation type="journal article" date="2021" name="PeerJ">
        <title>Extensive microbial diversity within the chicken gut microbiome revealed by metagenomics and culture.</title>
        <authorList>
            <person name="Gilroy R."/>
            <person name="Ravi A."/>
            <person name="Getino M."/>
            <person name="Pursley I."/>
            <person name="Horton D.L."/>
            <person name="Alikhan N.F."/>
            <person name="Baker D."/>
            <person name="Gharbi K."/>
            <person name="Hall N."/>
            <person name="Watson M."/>
            <person name="Adriaenssens E.M."/>
            <person name="Foster-Nyarko E."/>
            <person name="Jarju S."/>
            <person name="Secka A."/>
            <person name="Antonio M."/>
            <person name="Oren A."/>
            <person name="Chaudhuri R.R."/>
            <person name="La Ragione R."/>
            <person name="Hildebrand F."/>
            <person name="Pallen M.J."/>
        </authorList>
    </citation>
    <scope>NUCLEOTIDE SEQUENCE</scope>
    <source>
        <strain evidence="2">CHK189-12415</strain>
    </source>
</reference>
<dbReference type="Gene3D" id="3.40.50.720">
    <property type="entry name" value="NAD(P)-binding Rossmann-like Domain"/>
    <property type="match status" value="1"/>
</dbReference>
<dbReference type="PANTHER" id="PTHR43267">
    <property type="entry name" value="TRNA THREONYLCARBAMOYLADENOSINE DEHYDRATASE"/>
    <property type="match status" value="1"/>
</dbReference>
<dbReference type="GO" id="GO:0008641">
    <property type="term" value="F:ubiquitin-like modifier activating enzyme activity"/>
    <property type="evidence" value="ECO:0007669"/>
    <property type="project" value="InterPro"/>
</dbReference>
<dbReference type="AlphaFoldDB" id="A0A9D1J4T3"/>
<evidence type="ECO:0000259" key="1">
    <source>
        <dbReference type="Pfam" id="PF00899"/>
    </source>
</evidence>
<comment type="caution">
    <text evidence="2">The sequence shown here is derived from an EMBL/GenBank/DDBJ whole genome shotgun (WGS) entry which is preliminary data.</text>
</comment>
<dbReference type="CDD" id="cd00755">
    <property type="entry name" value="YgdL_like"/>
    <property type="match status" value="1"/>
</dbReference>
<dbReference type="GO" id="GO:0061503">
    <property type="term" value="F:tRNA threonylcarbamoyladenosine dehydratase"/>
    <property type="evidence" value="ECO:0007669"/>
    <property type="project" value="TreeGrafter"/>
</dbReference>
<proteinExistence type="predicted"/>
<feature type="domain" description="THIF-type NAD/FAD binding fold" evidence="1">
    <location>
        <begin position="7"/>
        <end position="149"/>
    </location>
</feature>
<dbReference type="Proteomes" id="UP000824241">
    <property type="component" value="Unassembled WGS sequence"/>
</dbReference>
<evidence type="ECO:0000313" key="3">
    <source>
        <dbReference type="Proteomes" id="UP000824241"/>
    </source>
</evidence>
<dbReference type="EMBL" id="DVHA01000137">
    <property type="protein sequence ID" value="HIR60773.1"/>
    <property type="molecule type" value="Genomic_DNA"/>
</dbReference>
<accession>A0A9D1J4T3</accession>
<sequence length="237" mass="25295">MSENWQARQALLMGEEALRLLASKTVAVIGLGGVGGACAEGLCRGGVGGLILMDHDTVDETNLNRQLFALRSTVGMDKTEAAAARLRDINPACRLSLLPAFYGPETAESLFSLRPDYVVDCIDTVSAKLHLAAECQARGIPLLMSLGTGNRLDPAAFRIGKLSDTAQVGGDGLARAMRREVKKRGLQDPDVLYSTELPRKAVLSDGRRYAPGSVSFCPPVAGYIEAGEVIRRLVGIR</sequence>
<evidence type="ECO:0000313" key="2">
    <source>
        <dbReference type="EMBL" id="HIR60773.1"/>
    </source>
</evidence>
<organism evidence="2 3">
    <name type="scientific">Candidatus Faecivivens stercoravium</name>
    <dbReference type="NCBI Taxonomy" id="2840803"/>
    <lineage>
        <taxon>Bacteria</taxon>
        <taxon>Bacillati</taxon>
        <taxon>Bacillota</taxon>
        <taxon>Clostridia</taxon>
        <taxon>Eubacteriales</taxon>
        <taxon>Oscillospiraceae</taxon>
        <taxon>Oscillospiraceae incertae sedis</taxon>
        <taxon>Candidatus Faecivivens</taxon>
    </lineage>
</organism>
<dbReference type="InterPro" id="IPR000594">
    <property type="entry name" value="ThiF_NAD_FAD-bd"/>
</dbReference>
<dbReference type="GO" id="GO:0061504">
    <property type="term" value="P:cyclic threonylcarbamoyladenosine biosynthetic process"/>
    <property type="evidence" value="ECO:0007669"/>
    <property type="project" value="TreeGrafter"/>
</dbReference>
<reference evidence="2" key="1">
    <citation type="submission" date="2020-10" db="EMBL/GenBank/DDBJ databases">
        <authorList>
            <person name="Gilroy R."/>
        </authorList>
    </citation>
    <scope>NUCLEOTIDE SEQUENCE</scope>
    <source>
        <strain evidence="2">CHK189-12415</strain>
    </source>
</reference>